<gene>
    <name evidence="1" type="ORF">PHYEVI_LOCUS8793</name>
</gene>
<reference evidence="1" key="1">
    <citation type="submission" date="2022-01" db="EMBL/GenBank/DDBJ databases">
        <authorList>
            <person name="King R."/>
        </authorList>
    </citation>
    <scope>NUCLEOTIDE SEQUENCE</scope>
</reference>
<dbReference type="PANTHER" id="PTHR13333">
    <property type="entry name" value="M-AAA PROTEASE-INTERACTING PROTEIN 1, MITOCHONDRIAL"/>
    <property type="match status" value="1"/>
</dbReference>
<dbReference type="GO" id="GO:0032979">
    <property type="term" value="P:protein insertion into mitochondrial inner membrane from matrix"/>
    <property type="evidence" value="ECO:0007669"/>
    <property type="project" value="TreeGrafter"/>
</dbReference>
<accession>A0A9N9TXE9</accession>
<name>A0A9N9TXE9_PHYSR</name>
<dbReference type="PANTHER" id="PTHR13333:SF5">
    <property type="entry name" value="M-AAA PROTEASE-INTERACTING PROTEIN 1, MITOCHONDRIAL"/>
    <property type="match status" value="1"/>
</dbReference>
<dbReference type="EMBL" id="OU900098">
    <property type="protein sequence ID" value="CAG9862479.1"/>
    <property type="molecule type" value="Genomic_DNA"/>
</dbReference>
<dbReference type="GO" id="GO:0005743">
    <property type="term" value="C:mitochondrial inner membrane"/>
    <property type="evidence" value="ECO:0007669"/>
    <property type="project" value="TreeGrafter"/>
</dbReference>
<sequence>MLSRLLQISSKRLNLNPRGLLSAKTVALARPQVSHTPIRNYGKTPKTPDLIYVPHVFRWLKTKVQLKYLQKTWDPEFTEGAFIYGTTRAVCRITEIIHDNRPEELDNLMTSVARQKLKEVMKTRLTKNQKSIIKLRPEDIKILVPIAVHFKSLKSSKKDCTITLRILALKWVRSKAGPMRLVLVALQTEFQRDYSVKINSNWNISAFDILECVVLPTAPSSR</sequence>
<dbReference type="OrthoDB" id="6361925at2759"/>
<dbReference type="Proteomes" id="UP001153712">
    <property type="component" value="Chromosome 5"/>
</dbReference>
<evidence type="ECO:0000313" key="1">
    <source>
        <dbReference type="EMBL" id="CAG9862479.1"/>
    </source>
</evidence>
<dbReference type="GO" id="GO:0043022">
    <property type="term" value="F:ribosome binding"/>
    <property type="evidence" value="ECO:0007669"/>
    <property type="project" value="TreeGrafter"/>
</dbReference>
<protein>
    <submittedName>
        <fullName evidence="1">Uncharacterized protein</fullName>
    </submittedName>
</protein>
<organism evidence="1 2">
    <name type="scientific">Phyllotreta striolata</name>
    <name type="common">Striped flea beetle</name>
    <name type="synonym">Crioceris striolata</name>
    <dbReference type="NCBI Taxonomy" id="444603"/>
    <lineage>
        <taxon>Eukaryota</taxon>
        <taxon>Metazoa</taxon>
        <taxon>Ecdysozoa</taxon>
        <taxon>Arthropoda</taxon>
        <taxon>Hexapoda</taxon>
        <taxon>Insecta</taxon>
        <taxon>Pterygota</taxon>
        <taxon>Neoptera</taxon>
        <taxon>Endopterygota</taxon>
        <taxon>Coleoptera</taxon>
        <taxon>Polyphaga</taxon>
        <taxon>Cucujiformia</taxon>
        <taxon>Chrysomeloidea</taxon>
        <taxon>Chrysomelidae</taxon>
        <taxon>Galerucinae</taxon>
        <taxon>Alticini</taxon>
        <taxon>Phyllotreta</taxon>
    </lineage>
</organism>
<dbReference type="AlphaFoldDB" id="A0A9N9TXE9"/>
<proteinExistence type="predicted"/>
<evidence type="ECO:0000313" key="2">
    <source>
        <dbReference type="Proteomes" id="UP001153712"/>
    </source>
</evidence>
<keyword evidence="2" id="KW-1185">Reference proteome</keyword>